<dbReference type="AlphaFoldDB" id="A0A0D2BLZ0"/>
<reference evidence="2 3" key="1">
    <citation type="submission" date="2015-01" db="EMBL/GenBank/DDBJ databases">
        <title>The Genome Sequence of Exophiala xenobiotica CBS118157.</title>
        <authorList>
            <consortium name="The Broad Institute Genomics Platform"/>
            <person name="Cuomo C."/>
            <person name="de Hoog S."/>
            <person name="Gorbushina A."/>
            <person name="Stielow B."/>
            <person name="Teixiera M."/>
            <person name="Abouelleil A."/>
            <person name="Chapman S.B."/>
            <person name="Priest M."/>
            <person name="Young S.K."/>
            <person name="Wortman J."/>
            <person name="Nusbaum C."/>
            <person name="Birren B."/>
        </authorList>
    </citation>
    <scope>NUCLEOTIDE SEQUENCE [LARGE SCALE GENOMIC DNA]</scope>
    <source>
        <strain evidence="2 3">CBS 118157</strain>
    </source>
</reference>
<gene>
    <name evidence="2" type="ORF">PV05_09096</name>
</gene>
<evidence type="ECO:0000313" key="3">
    <source>
        <dbReference type="Proteomes" id="UP000054342"/>
    </source>
</evidence>
<sequence length="112" mass="12562">MRMPRGLSAESADSRECNPLNPLHIIQTGPSRLPSTQTRLPSSSTLLTRTQNKSELINRRSPSRTGKGERRVTDLIRPMFLILNIIKRQPGCNRGQQLQSAAHRVRLPGINI</sequence>
<dbReference type="Proteomes" id="UP000054342">
    <property type="component" value="Unassembled WGS sequence"/>
</dbReference>
<protein>
    <submittedName>
        <fullName evidence="2">Uncharacterized protein</fullName>
    </submittedName>
</protein>
<keyword evidence="3" id="KW-1185">Reference proteome</keyword>
<feature type="compositionally biased region" description="Polar residues" evidence="1">
    <location>
        <begin position="28"/>
        <end position="55"/>
    </location>
</feature>
<dbReference type="RefSeq" id="XP_013314115.1">
    <property type="nucleotide sequence ID" value="XM_013458661.1"/>
</dbReference>
<name>A0A0D2BLZ0_9EURO</name>
<evidence type="ECO:0000313" key="2">
    <source>
        <dbReference type="EMBL" id="KIW53531.1"/>
    </source>
</evidence>
<dbReference type="GeneID" id="25331004"/>
<organism evidence="2 3">
    <name type="scientific">Exophiala xenobiotica</name>
    <dbReference type="NCBI Taxonomy" id="348802"/>
    <lineage>
        <taxon>Eukaryota</taxon>
        <taxon>Fungi</taxon>
        <taxon>Dikarya</taxon>
        <taxon>Ascomycota</taxon>
        <taxon>Pezizomycotina</taxon>
        <taxon>Eurotiomycetes</taxon>
        <taxon>Chaetothyriomycetidae</taxon>
        <taxon>Chaetothyriales</taxon>
        <taxon>Herpotrichiellaceae</taxon>
        <taxon>Exophiala</taxon>
    </lineage>
</organism>
<evidence type="ECO:0000256" key="1">
    <source>
        <dbReference type="SAM" id="MobiDB-lite"/>
    </source>
</evidence>
<accession>A0A0D2BLZ0</accession>
<dbReference type="EMBL" id="KN847321">
    <property type="protein sequence ID" value="KIW53531.1"/>
    <property type="molecule type" value="Genomic_DNA"/>
</dbReference>
<feature type="region of interest" description="Disordered" evidence="1">
    <location>
        <begin position="1"/>
        <end position="71"/>
    </location>
</feature>
<proteinExistence type="predicted"/>
<dbReference type="HOGENOM" id="CLU_2145896_0_0_1"/>